<sequence>MEVNNYLPDRVNVLSSSSGKNEPDILLQYETMNLDVDSKEINILIQRGENEQAYRKLFVAQCNNLNKVLPTLFEKINDYTELLLPDYLLDSEFIISKLIDNEELTNSFNEVEVIGWLYQYYNAEPKDAVFAKLRKNKKAEKSEIPAATQFFTPKWIVQYMVENSLGQLWMEANPNSDIKKSFKYYIEPTDQIKWTPSSRQLFYKFKVH</sequence>
<keyword evidence="2" id="KW-0489">Methyltransferase</keyword>
<dbReference type="SUPFAM" id="SSF53335">
    <property type="entry name" value="S-adenosyl-L-methionine-dependent methyltransferases"/>
    <property type="match status" value="1"/>
</dbReference>
<comment type="catalytic activity">
    <reaction evidence="4">
        <text>a 2'-deoxyadenosine in DNA + S-adenosyl-L-methionine = an N(6)-methyl-2'-deoxyadenosine in DNA + S-adenosyl-L-homocysteine + H(+)</text>
        <dbReference type="Rhea" id="RHEA:15197"/>
        <dbReference type="Rhea" id="RHEA-COMP:12418"/>
        <dbReference type="Rhea" id="RHEA-COMP:12419"/>
        <dbReference type="ChEBI" id="CHEBI:15378"/>
        <dbReference type="ChEBI" id="CHEBI:57856"/>
        <dbReference type="ChEBI" id="CHEBI:59789"/>
        <dbReference type="ChEBI" id="CHEBI:90615"/>
        <dbReference type="ChEBI" id="CHEBI:90616"/>
        <dbReference type="EC" id="2.1.1.72"/>
    </reaction>
</comment>
<evidence type="ECO:0000256" key="3">
    <source>
        <dbReference type="ARBA" id="ARBA00022679"/>
    </source>
</evidence>
<evidence type="ECO:0000313" key="5">
    <source>
        <dbReference type="EMBL" id="GFZ88184.1"/>
    </source>
</evidence>
<dbReference type="Proteomes" id="UP000602050">
    <property type="component" value="Unassembled WGS sequence"/>
</dbReference>
<dbReference type="PANTHER" id="PTHR33841:SF1">
    <property type="entry name" value="DNA METHYLTRANSFERASE A"/>
    <property type="match status" value="1"/>
</dbReference>
<name>A0A8J2XJ46_9BACI</name>
<proteinExistence type="predicted"/>
<protein>
    <recommendedName>
        <fullName evidence="1">site-specific DNA-methyltransferase (adenine-specific)</fullName>
        <ecNumber evidence="1">2.1.1.72</ecNumber>
    </recommendedName>
</protein>
<keyword evidence="3" id="KW-0808">Transferase</keyword>
<dbReference type="InterPro" id="IPR029063">
    <property type="entry name" value="SAM-dependent_MTases_sf"/>
</dbReference>
<dbReference type="PANTHER" id="PTHR33841">
    <property type="entry name" value="DNA METHYLTRANSFERASE YEEA-RELATED"/>
    <property type="match status" value="1"/>
</dbReference>
<organism evidence="5 6">
    <name type="scientific">Compostibacillus humi</name>
    <dbReference type="NCBI Taxonomy" id="1245525"/>
    <lineage>
        <taxon>Bacteria</taxon>
        <taxon>Bacillati</taxon>
        <taxon>Bacillota</taxon>
        <taxon>Bacilli</taxon>
        <taxon>Bacillales</taxon>
        <taxon>Bacillaceae</taxon>
        <taxon>Compostibacillus</taxon>
    </lineage>
</organism>
<gene>
    <name evidence="5" type="ORF">GCM10010978_29780</name>
</gene>
<dbReference type="InterPro" id="IPR050953">
    <property type="entry name" value="N4_N6_ade-DNA_methylase"/>
</dbReference>
<reference evidence="5" key="1">
    <citation type="journal article" date="2014" name="Int. J. Syst. Evol. Microbiol.">
        <title>Complete genome sequence of Corynebacterium casei LMG S-19264T (=DSM 44701T), isolated from a smear-ripened cheese.</title>
        <authorList>
            <consortium name="US DOE Joint Genome Institute (JGI-PGF)"/>
            <person name="Walter F."/>
            <person name="Albersmeier A."/>
            <person name="Kalinowski J."/>
            <person name="Ruckert C."/>
        </authorList>
    </citation>
    <scope>NUCLEOTIDE SEQUENCE</scope>
    <source>
        <strain evidence="5">CGMCC 1.12360</strain>
    </source>
</reference>
<evidence type="ECO:0000256" key="2">
    <source>
        <dbReference type="ARBA" id="ARBA00022603"/>
    </source>
</evidence>
<dbReference type="EMBL" id="BMEV01000079">
    <property type="protein sequence ID" value="GFZ88184.1"/>
    <property type="molecule type" value="Genomic_DNA"/>
</dbReference>
<comment type="caution">
    <text evidence="5">The sequence shown here is derived from an EMBL/GenBank/DDBJ whole genome shotgun (WGS) entry which is preliminary data.</text>
</comment>
<reference evidence="5" key="2">
    <citation type="submission" date="2020-09" db="EMBL/GenBank/DDBJ databases">
        <authorList>
            <person name="Sun Q."/>
            <person name="Zhou Y."/>
        </authorList>
    </citation>
    <scope>NUCLEOTIDE SEQUENCE</scope>
    <source>
        <strain evidence="5">CGMCC 1.12360</strain>
    </source>
</reference>
<evidence type="ECO:0000256" key="1">
    <source>
        <dbReference type="ARBA" id="ARBA00011900"/>
    </source>
</evidence>
<evidence type="ECO:0000256" key="4">
    <source>
        <dbReference type="ARBA" id="ARBA00047942"/>
    </source>
</evidence>
<keyword evidence="6" id="KW-1185">Reference proteome</keyword>
<accession>A0A8J2XJ46</accession>
<dbReference type="AlphaFoldDB" id="A0A8J2XJ46"/>
<dbReference type="GO" id="GO:0032259">
    <property type="term" value="P:methylation"/>
    <property type="evidence" value="ECO:0007669"/>
    <property type="project" value="UniProtKB-KW"/>
</dbReference>
<dbReference type="RefSeq" id="WP_188393209.1">
    <property type="nucleotide sequence ID" value="NZ_BMEV01000079.1"/>
</dbReference>
<dbReference type="GO" id="GO:0009007">
    <property type="term" value="F:site-specific DNA-methyltransferase (adenine-specific) activity"/>
    <property type="evidence" value="ECO:0007669"/>
    <property type="project" value="UniProtKB-EC"/>
</dbReference>
<evidence type="ECO:0000313" key="6">
    <source>
        <dbReference type="Proteomes" id="UP000602050"/>
    </source>
</evidence>
<dbReference type="EC" id="2.1.1.72" evidence="1"/>